<comment type="caution">
    <text evidence="2">The sequence shown here is derived from an EMBL/GenBank/DDBJ whole genome shotgun (WGS) entry which is preliminary data.</text>
</comment>
<gene>
    <name evidence="2" type="ORF">E2C01_072304</name>
</gene>
<evidence type="ECO:0000313" key="2">
    <source>
        <dbReference type="EMBL" id="MPC77836.1"/>
    </source>
</evidence>
<reference evidence="2 3" key="1">
    <citation type="submission" date="2019-05" db="EMBL/GenBank/DDBJ databases">
        <title>Another draft genome of Portunus trituberculatus and its Hox gene families provides insights of decapod evolution.</title>
        <authorList>
            <person name="Jeong J.-H."/>
            <person name="Song I."/>
            <person name="Kim S."/>
            <person name="Choi T."/>
            <person name="Kim D."/>
            <person name="Ryu S."/>
            <person name="Kim W."/>
        </authorList>
    </citation>
    <scope>NUCLEOTIDE SEQUENCE [LARGE SCALE GENOMIC DNA]</scope>
    <source>
        <tissue evidence="2">Muscle</tissue>
    </source>
</reference>
<proteinExistence type="predicted"/>
<dbReference type="EMBL" id="VSRR010046892">
    <property type="protein sequence ID" value="MPC77836.1"/>
    <property type="molecule type" value="Genomic_DNA"/>
</dbReference>
<name>A0A5B7I7D2_PORTR</name>
<accession>A0A5B7I7D2</accession>
<keyword evidence="3" id="KW-1185">Reference proteome</keyword>
<dbReference type="Proteomes" id="UP000324222">
    <property type="component" value="Unassembled WGS sequence"/>
</dbReference>
<evidence type="ECO:0000313" key="3">
    <source>
        <dbReference type="Proteomes" id="UP000324222"/>
    </source>
</evidence>
<sequence length="94" mass="9967">MAAQKQRDGGDNSGGERNSAAEAGKEGPLAKTDEREDYTENIKSSHQQDPPSHLLLWPPPALPCPSSSSSSSFLSSSSLWHTHTSNLRGAFSGS</sequence>
<feature type="compositionally biased region" description="Low complexity" evidence="1">
    <location>
        <begin position="64"/>
        <end position="77"/>
    </location>
</feature>
<organism evidence="2 3">
    <name type="scientific">Portunus trituberculatus</name>
    <name type="common">Swimming crab</name>
    <name type="synonym">Neptunus trituberculatus</name>
    <dbReference type="NCBI Taxonomy" id="210409"/>
    <lineage>
        <taxon>Eukaryota</taxon>
        <taxon>Metazoa</taxon>
        <taxon>Ecdysozoa</taxon>
        <taxon>Arthropoda</taxon>
        <taxon>Crustacea</taxon>
        <taxon>Multicrustacea</taxon>
        <taxon>Malacostraca</taxon>
        <taxon>Eumalacostraca</taxon>
        <taxon>Eucarida</taxon>
        <taxon>Decapoda</taxon>
        <taxon>Pleocyemata</taxon>
        <taxon>Brachyura</taxon>
        <taxon>Eubrachyura</taxon>
        <taxon>Portunoidea</taxon>
        <taxon>Portunidae</taxon>
        <taxon>Portuninae</taxon>
        <taxon>Portunus</taxon>
    </lineage>
</organism>
<feature type="compositionally biased region" description="Basic and acidic residues" evidence="1">
    <location>
        <begin position="31"/>
        <end position="40"/>
    </location>
</feature>
<dbReference type="AlphaFoldDB" id="A0A5B7I7D2"/>
<evidence type="ECO:0000256" key="1">
    <source>
        <dbReference type="SAM" id="MobiDB-lite"/>
    </source>
</evidence>
<feature type="compositionally biased region" description="Basic and acidic residues" evidence="1">
    <location>
        <begin position="1"/>
        <end position="10"/>
    </location>
</feature>
<feature type="region of interest" description="Disordered" evidence="1">
    <location>
        <begin position="1"/>
        <end position="77"/>
    </location>
</feature>
<protein>
    <submittedName>
        <fullName evidence="2">Uncharacterized protein</fullName>
    </submittedName>
</protein>